<dbReference type="RefSeq" id="WP_203803255.1">
    <property type="nucleotide sequence ID" value="NZ_BAAAQE010000013.1"/>
</dbReference>
<dbReference type="EMBL" id="BOMG01000086">
    <property type="protein sequence ID" value="GID58630.1"/>
    <property type="molecule type" value="Genomic_DNA"/>
</dbReference>
<dbReference type="InterPro" id="IPR027417">
    <property type="entry name" value="P-loop_NTPase"/>
</dbReference>
<organism evidence="2 3">
    <name type="scientific">Actinoplanes couchii</name>
    <dbReference type="NCBI Taxonomy" id="403638"/>
    <lineage>
        <taxon>Bacteria</taxon>
        <taxon>Bacillati</taxon>
        <taxon>Actinomycetota</taxon>
        <taxon>Actinomycetes</taxon>
        <taxon>Micromonosporales</taxon>
        <taxon>Micromonosporaceae</taxon>
        <taxon>Actinoplanes</taxon>
    </lineage>
</organism>
<evidence type="ECO:0000313" key="2">
    <source>
        <dbReference type="EMBL" id="GID58630.1"/>
    </source>
</evidence>
<reference evidence="2 3" key="1">
    <citation type="submission" date="2021-01" db="EMBL/GenBank/DDBJ databases">
        <title>Whole genome shotgun sequence of Actinoplanes couchii NBRC 106145.</title>
        <authorList>
            <person name="Komaki H."/>
            <person name="Tamura T."/>
        </authorList>
    </citation>
    <scope>NUCLEOTIDE SEQUENCE [LARGE SCALE GENOMIC DNA]</scope>
    <source>
        <strain evidence="2 3">NBRC 106145</strain>
    </source>
</reference>
<gene>
    <name evidence="2" type="ORF">Aco03nite_070340</name>
</gene>
<name>A0ABQ3XJF1_9ACTN</name>
<evidence type="ECO:0000259" key="1">
    <source>
        <dbReference type="Pfam" id="PF13401"/>
    </source>
</evidence>
<dbReference type="Pfam" id="PF13401">
    <property type="entry name" value="AAA_22"/>
    <property type="match status" value="1"/>
</dbReference>
<proteinExistence type="predicted"/>
<evidence type="ECO:0000313" key="3">
    <source>
        <dbReference type="Proteomes" id="UP000612282"/>
    </source>
</evidence>
<comment type="caution">
    <text evidence="2">The sequence shown here is derived from an EMBL/GenBank/DDBJ whole genome shotgun (WGS) entry which is preliminary data.</text>
</comment>
<dbReference type="SUPFAM" id="SSF52540">
    <property type="entry name" value="P-loop containing nucleoside triphosphate hydrolases"/>
    <property type="match status" value="1"/>
</dbReference>
<sequence>MSTAAVASGNLSLATKEDWKAYAESPRRERPERLTRQQIDALSSPELAQYDQRRREWHANLGPIRTPQLDHLHEDMWDIVDSNLQDGDKARGAIAVEAFPGLGKTTAALAFARNFHVREVSEKGPFTDEGNERIPVCRVGLNGDTGIKDFNRYMLDFFGHPGRHRGTASEYGSRALDCALKCGVRLMVIDDLHFLRWHRKNGEEVRNHLKWIANEFPVTLLMVGVGLTQKGLFNEGVSPADMIFAQTARRTTKLAMEPFTIDNEEGRRAWRNLLLAIEQRIVLADGYHGMVADDLSDYLFARSTGHIGSLMSLINRGCQRAVRTGREFLDEVLLDGVKVDQAAETARREIEIAMANAKITSRPRQNRKRAA</sequence>
<dbReference type="Proteomes" id="UP000612282">
    <property type="component" value="Unassembled WGS sequence"/>
</dbReference>
<feature type="domain" description="ORC1/DEAH AAA+ ATPase" evidence="1">
    <location>
        <begin position="90"/>
        <end position="224"/>
    </location>
</feature>
<keyword evidence="3" id="KW-1185">Reference proteome</keyword>
<accession>A0ABQ3XJF1</accession>
<protein>
    <recommendedName>
        <fullName evidence="1">ORC1/DEAH AAA+ ATPase domain-containing protein</fullName>
    </recommendedName>
</protein>
<dbReference type="InterPro" id="IPR049945">
    <property type="entry name" value="AAA_22"/>
</dbReference>